<keyword evidence="1" id="KW-0812">Transmembrane</keyword>
<keyword evidence="1" id="KW-0472">Membrane</keyword>
<keyword evidence="4" id="KW-1185">Reference proteome</keyword>
<gene>
    <name evidence="3" type="ORF">D1866_03935</name>
    <name evidence="2" type="ORF">GFB69_10895</name>
</gene>
<reference evidence="2 5" key="1">
    <citation type="submission" date="2019-10" db="EMBL/GenBank/DDBJ databases">
        <title>Comparative genomics of sulfur disproportionating microorganisms.</title>
        <authorList>
            <person name="Ward L.M."/>
            <person name="Bertran E."/>
            <person name="Johnston D."/>
        </authorList>
    </citation>
    <scope>NUCLEOTIDE SEQUENCE [LARGE SCALE GENOMIC DNA]</scope>
    <source>
        <strain evidence="2 5">DSM 3772</strain>
    </source>
</reference>
<reference evidence="3 4" key="2">
    <citation type="submission" date="2019-10" db="EMBL/GenBank/DDBJ databases">
        <title>Genome Sequences from Six Type Strain Members of the Archaeal Family Sulfolobaceae: Acidianus ambivalens, Acidianus infernus, Metallosphaera prunae, Stygiolobus azoricus, Sulfolobus metallicus, and Sulfurisphaera ohwakuensis.</title>
        <authorList>
            <person name="Counts J.A."/>
            <person name="Kelly R.M."/>
        </authorList>
    </citation>
    <scope>NUCLEOTIDE SEQUENCE [LARGE SCALE GENOMIC DNA]</scope>
    <source>
        <strain evidence="3 4">LEI 10</strain>
    </source>
</reference>
<dbReference type="Pfam" id="PF07185">
    <property type="entry name" value="DUF1404"/>
    <property type="match status" value="1"/>
</dbReference>
<sequence length="200" mass="22724">MGLRDKKSYLFFGLAMLIASLNPLSLSLARVLEIIRVSFDMTTVWGAGLLGIWLADELFRKGYVKRLLEFNFTTRGLVLGWGIAGSIVSYWYFPGPFDLSVILTTARILQLSMFIVAGLMGGIGWYGMTNVWKSITIFAIFSMMASMAEIFLELGAYYQTNLYPVYPTSQFIDTAYFLFAMAFIPSTFYMVKWLKDLNLF</sequence>
<dbReference type="Proteomes" id="UP000426328">
    <property type="component" value="Chromosome"/>
</dbReference>
<dbReference type="InterPro" id="IPR009844">
    <property type="entry name" value="DUF1404"/>
</dbReference>
<evidence type="ECO:0000313" key="2">
    <source>
        <dbReference type="EMBL" id="MQL56218.1"/>
    </source>
</evidence>
<dbReference type="KEGG" id="aamb:D1866_03935"/>
<feature type="transmembrane region" description="Helical" evidence="1">
    <location>
        <begin position="170"/>
        <end position="191"/>
    </location>
</feature>
<feature type="transmembrane region" description="Helical" evidence="1">
    <location>
        <begin position="108"/>
        <end position="128"/>
    </location>
</feature>
<evidence type="ECO:0000256" key="1">
    <source>
        <dbReference type="SAM" id="Phobius"/>
    </source>
</evidence>
<dbReference type="AlphaFoldDB" id="A0A650CTR7"/>
<protein>
    <submittedName>
        <fullName evidence="3">DUF1404 domain-containing protein</fullName>
    </submittedName>
</protein>
<evidence type="ECO:0000313" key="4">
    <source>
        <dbReference type="Proteomes" id="UP000426328"/>
    </source>
</evidence>
<keyword evidence="1" id="KW-1133">Transmembrane helix</keyword>
<evidence type="ECO:0000313" key="3">
    <source>
        <dbReference type="EMBL" id="QGR21244.1"/>
    </source>
</evidence>
<dbReference type="EMBL" id="WHYS01000002">
    <property type="protein sequence ID" value="MQL56218.1"/>
    <property type="molecule type" value="Genomic_DNA"/>
</dbReference>
<evidence type="ECO:0000313" key="5">
    <source>
        <dbReference type="Proteomes" id="UP000474054"/>
    </source>
</evidence>
<accession>A0A650CTR7</accession>
<organism evidence="3 4">
    <name type="scientific">Acidianus ambivalens</name>
    <name type="common">Desulfurolobus ambivalens</name>
    <dbReference type="NCBI Taxonomy" id="2283"/>
    <lineage>
        <taxon>Archaea</taxon>
        <taxon>Thermoproteota</taxon>
        <taxon>Thermoprotei</taxon>
        <taxon>Sulfolobales</taxon>
        <taxon>Sulfolobaceae</taxon>
        <taxon>Acidianus</taxon>
    </lineage>
</organism>
<feature type="transmembrane region" description="Helical" evidence="1">
    <location>
        <begin position="135"/>
        <end position="158"/>
    </location>
</feature>
<feature type="transmembrane region" description="Helical" evidence="1">
    <location>
        <begin position="76"/>
        <end position="93"/>
    </location>
</feature>
<proteinExistence type="predicted"/>
<dbReference type="Proteomes" id="UP000474054">
    <property type="component" value="Unassembled WGS sequence"/>
</dbReference>
<dbReference type="EMBL" id="CP045482">
    <property type="protein sequence ID" value="QGR21244.1"/>
    <property type="molecule type" value="Genomic_DNA"/>
</dbReference>
<name>A0A650CTR7_ACIAM</name>